<reference evidence="4" key="1">
    <citation type="submission" date="2021-02" db="EMBL/GenBank/DDBJ databases">
        <authorList>
            <person name="Nowell W R."/>
        </authorList>
    </citation>
    <scope>NUCLEOTIDE SEQUENCE</scope>
</reference>
<dbReference type="EMBL" id="CAJNOQ010000180">
    <property type="protein sequence ID" value="CAF0768635.1"/>
    <property type="molecule type" value="Genomic_DNA"/>
</dbReference>
<name>A0A813QKY4_9BILA</name>
<evidence type="ECO:0000256" key="2">
    <source>
        <dbReference type="SAM" id="MobiDB-lite"/>
    </source>
</evidence>
<gene>
    <name evidence="4" type="ORF">GPM918_LOCUS1797</name>
    <name evidence="5" type="ORF">SRO942_LOCUS1797</name>
</gene>
<dbReference type="CDD" id="cd17738">
    <property type="entry name" value="BRCT_TopBP1_rpt7"/>
    <property type="match status" value="1"/>
</dbReference>
<dbReference type="EMBL" id="CAJOBC010000180">
    <property type="protein sequence ID" value="CAF3550456.1"/>
    <property type="molecule type" value="Genomic_DNA"/>
</dbReference>
<dbReference type="PANTHER" id="PTHR13561:SF20">
    <property type="entry name" value="DNA TOPOISOMERASE 2-BINDING PROTEIN 1"/>
    <property type="match status" value="1"/>
</dbReference>
<evidence type="ECO:0000256" key="1">
    <source>
        <dbReference type="ARBA" id="ARBA00022737"/>
    </source>
</evidence>
<dbReference type="InterPro" id="IPR059215">
    <property type="entry name" value="BRCT2_TopBP1-like"/>
</dbReference>
<feature type="domain" description="BRCT" evidence="3">
    <location>
        <begin position="890"/>
        <end position="987"/>
    </location>
</feature>
<evidence type="ECO:0000313" key="4">
    <source>
        <dbReference type="EMBL" id="CAF0768635.1"/>
    </source>
</evidence>
<dbReference type="Pfam" id="PF00533">
    <property type="entry name" value="BRCT"/>
    <property type="match status" value="1"/>
</dbReference>
<evidence type="ECO:0000313" key="6">
    <source>
        <dbReference type="Proteomes" id="UP000663829"/>
    </source>
</evidence>
<dbReference type="InterPro" id="IPR001357">
    <property type="entry name" value="BRCT_dom"/>
</dbReference>
<feature type="domain" description="BRCT" evidence="3">
    <location>
        <begin position="404"/>
        <end position="427"/>
    </location>
</feature>
<feature type="compositionally biased region" description="Low complexity" evidence="2">
    <location>
        <begin position="612"/>
        <end position="627"/>
    </location>
</feature>
<feature type="domain" description="BRCT" evidence="3">
    <location>
        <begin position="98"/>
        <end position="179"/>
    </location>
</feature>
<sequence length="1445" mass="166878">MVENSTSTNASSASIYVLQPGPEHAHWQVDKLYEVFQMLENGNLKPNMVDEKTCLEMTDVQRKMFILEPFSGQLFQHLKTHKAWILGAQLISTCIDQNTTLPFSSYPLYSLAMKSIVICCTNIEQSQRETIRRHVAYMGGKFQTNLDSNVTHLVCGESGSEKYFVAVEHNVSVMLPEWIDNVFLLSGQKSVKATDSVFDRFKCPIFYKFHVCLSGFTTQNRDILKQYLEKEGATYCPDLDRDVCTHLVCREPKGEKYEHAVKWNIFALKSDWIFDSSEMGYCLRHDKYLWENNNKEANKQTDGKENAKPLDDQVIDTTVSTPSPSTSISLSSSMRTISTIDNRRKSLLTSEQITDFQRRFEKIDYTKIHDLFDGLKIFIGQFPTAFIMKIRKILDTGCAVSCHIVNPEWLLQCCEKGTLVPEIDYILHIKNIFEQNQKINKQKISDVSTTPEINRPLSNFNVEQSFLDTSISARLSSQKTKSSSAGSIIPHLLTEYTLSPQSLLKHYNRPTSKEHTSLFHTEPQSPSLSEIQISQSMNDEKISAEPDQQPIQKQKKIIVKLNRRKSSNTYSSQLMNTSAEEQQSTTSANILQPLENDAETQSREQDEQSLAKIISSKTSRTKTTSTLVRRRSSRINSQNVCVNEENTRLEEQCIKPETNYKVETNIDEQQKVQQPISKQKRQLKKPQLVRFQDNIQYCSYNNNHNDDNEQSKTREKLFTNFSQFTTSQDKFFDTHKLISINDCDTPSRIRATMIIDETPDINSNRKMRMTTSNNKQKSIEEKKKNFFENYIFSISTLFDQNSQQYKNIKKITDEYNSFSPTTTLAVKKQILMIVPVLLHPNERQLNIKQNDIEFVTFYWLQDCDKCQTIIDLNSCPFYKPFMLSSDDDDDNRTMLNDCCITISGYLGSHRQAIVNLCKYFGGDYSETLNRYNTPDGKVATTHLITKTADGKKYQHALKWKTVKIISINWLLESILYRKRSSENDHSNFDSNVITEKYNQLAKENNDRLKRYLQQQTENNNRTSQTVDEFVPAKEEKFSPPPITDTQLDKLSELLPPTESQIMVDQLMTDIDYEMEILQKKSSSSSSTVSVSPVYVVPVATNSRHIFNKKISTFNIKKEISIPQTFAQPQLVSPTVTVEWLDDHTLAERRRIKELLKNDEWTQMMENDDDFSDISESEQKIFLISSLSERTKLKTIEVLSNFKSCLVEESNSYKHNYTHLITGTFTKTEKLLAFIAAGKWILHPSYIYECERQNSLVDEENYEWANYIVEHQHQLQQHQQYTKEHELLIKISKQWRLYTNHEIKQTIFSGWKVCFLCNTDHSIPYGLIIIAGGGQVLDLKDIREATYIFNTRSSNSISSTSSLPGSPLTISSDVQIELEKYNIDWKTLEFKSLKYIFDQILKGPPINMATITTPLSLHELTSTSQIRRKRLSIDNTAESDKRLKHE</sequence>
<dbReference type="GO" id="GO:0007095">
    <property type="term" value="P:mitotic G2 DNA damage checkpoint signaling"/>
    <property type="evidence" value="ECO:0007669"/>
    <property type="project" value="TreeGrafter"/>
</dbReference>
<feature type="region of interest" description="Disordered" evidence="2">
    <location>
        <begin position="538"/>
        <end position="632"/>
    </location>
</feature>
<accession>A0A813QKY4</accession>
<dbReference type="GO" id="GO:0033314">
    <property type="term" value="P:mitotic DNA replication checkpoint signaling"/>
    <property type="evidence" value="ECO:0007669"/>
    <property type="project" value="TreeGrafter"/>
</dbReference>
<dbReference type="PANTHER" id="PTHR13561">
    <property type="entry name" value="DNA REPLICATION REGULATOR DPB11-RELATED"/>
    <property type="match status" value="1"/>
</dbReference>
<dbReference type="Pfam" id="PF21298">
    <property type="entry name" value="TopBP1_BRCT0"/>
    <property type="match status" value="1"/>
</dbReference>
<dbReference type="Gene3D" id="3.40.50.10190">
    <property type="entry name" value="BRCT domain"/>
    <property type="match status" value="7"/>
</dbReference>
<dbReference type="InterPro" id="IPR049542">
    <property type="entry name" value="TopBP1-like_BRCT0"/>
</dbReference>
<keyword evidence="1" id="KW-0677">Repeat</keyword>
<dbReference type="SMART" id="SM00292">
    <property type="entry name" value="BRCT"/>
    <property type="match status" value="5"/>
</dbReference>
<feature type="compositionally biased region" description="Polar residues" evidence="2">
    <location>
        <begin position="567"/>
        <end position="590"/>
    </location>
</feature>
<proteinExistence type="predicted"/>
<evidence type="ECO:0000259" key="3">
    <source>
        <dbReference type="PROSITE" id="PS50172"/>
    </source>
</evidence>
<dbReference type="OrthoDB" id="251770at2759"/>
<dbReference type="FunFam" id="3.40.50.10190:FF:000018">
    <property type="entry name" value="DNA topoisomerase 2-binding protein 1"/>
    <property type="match status" value="1"/>
</dbReference>
<dbReference type="CDD" id="cd17731">
    <property type="entry name" value="BRCT_TopBP1_rpt2_like"/>
    <property type="match status" value="1"/>
</dbReference>
<feature type="domain" description="BRCT" evidence="3">
    <location>
        <begin position="1180"/>
        <end position="1263"/>
    </location>
</feature>
<feature type="domain" description="BRCT" evidence="3">
    <location>
        <begin position="201"/>
        <end position="290"/>
    </location>
</feature>
<keyword evidence="6" id="KW-1185">Reference proteome</keyword>
<dbReference type="Pfam" id="PF12738">
    <property type="entry name" value="PTCB-BRCT"/>
    <property type="match status" value="3"/>
</dbReference>
<dbReference type="SUPFAM" id="SSF52113">
    <property type="entry name" value="BRCT domain"/>
    <property type="match status" value="5"/>
</dbReference>
<evidence type="ECO:0000313" key="5">
    <source>
        <dbReference type="EMBL" id="CAF3550456.1"/>
    </source>
</evidence>
<feature type="compositionally biased region" description="Basic residues" evidence="2">
    <location>
        <begin position="553"/>
        <end position="566"/>
    </location>
</feature>
<dbReference type="Proteomes" id="UP000663829">
    <property type="component" value="Unassembled WGS sequence"/>
</dbReference>
<dbReference type="InterPro" id="IPR036420">
    <property type="entry name" value="BRCT_dom_sf"/>
</dbReference>
<organism evidence="4 6">
    <name type="scientific">Didymodactylos carnosus</name>
    <dbReference type="NCBI Taxonomy" id="1234261"/>
    <lineage>
        <taxon>Eukaryota</taxon>
        <taxon>Metazoa</taxon>
        <taxon>Spiralia</taxon>
        <taxon>Gnathifera</taxon>
        <taxon>Rotifera</taxon>
        <taxon>Eurotatoria</taxon>
        <taxon>Bdelloidea</taxon>
        <taxon>Philodinida</taxon>
        <taxon>Philodinidae</taxon>
        <taxon>Didymodactylos</taxon>
    </lineage>
</organism>
<protein>
    <recommendedName>
        <fullName evidence="3">BRCT domain-containing protein</fullName>
    </recommendedName>
</protein>
<dbReference type="PROSITE" id="PS50172">
    <property type="entry name" value="BRCT"/>
    <property type="match status" value="5"/>
</dbReference>
<dbReference type="FunFam" id="3.40.50.10190:FF:000020">
    <property type="entry name" value="DNA topoisomerase II binding protein 1"/>
    <property type="match status" value="1"/>
</dbReference>
<dbReference type="GO" id="GO:0006270">
    <property type="term" value="P:DNA replication initiation"/>
    <property type="evidence" value="ECO:0007669"/>
    <property type="project" value="TreeGrafter"/>
</dbReference>
<comment type="caution">
    <text evidence="4">The sequence shown here is derived from an EMBL/GenBank/DDBJ whole genome shotgun (WGS) entry which is preliminary data.</text>
</comment>
<dbReference type="Proteomes" id="UP000681722">
    <property type="component" value="Unassembled WGS sequence"/>
</dbReference>